<dbReference type="PANTHER" id="PTHR37816:SF3">
    <property type="entry name" value="MODULATES DNA TOPOLOGY"/>
    <property type="match status" value="1"/>
</dbReference>
<evidence type="ECO:0000313" key="1">
    <source>
        <dbReference type="EMBL" id="GEM45785.1"/>
    </source>
</evidence>
<dbReference type="EMBL" id="BJXB01000005">
    <property type="protein sequence ID" value="GEM45785.1"/>
    <property type="molecule type" value="Genomic_DNA"/>
</dbReference>
<dbReference type="SUPFAM" id="SSF52540">
    <property type="entry name" value="P-loop containing nucleoside triphosphate hydrolases"/>
    <property type="match status" value="1"/>
</dbReference>
<proteinExistence type="predicted"/>
<name>A0A511MYU9_DEIC1</name>
<gene>
    <name evidence="1" type="ORF">DC3_14200</name>
</gene>
<comment type="caution">
    <text evidence="1">The sequence shown here is derived from an EMBL/GenBank/DDBJ whole genome shotgun (WGS) entry which is preliminary data.</text>
</comment>
<dbReference type="RefSeq" id="WP_146883391.1">
    <property type="nucleotide sequence ID" value="NZ_BJXB01000005.1"/>
</dbReference>
<accession>A0A511MYU9</accession>
<dbReference type="Proteomes" id="UP000321306">
    <property type="component" value="Unassembled WGS sequence"/>
</dbReference>
<protein>
    <submittedName>
        <fullName evidence="1">ATPase AAA</fullName>
    </submittedName>
</protein>
<dbReference type="AlphaFoldDB" id="A0A511MYU9"/>
<organism evidence="1 2">
    <name type="scientific">Deinococcus cellulosilyticus (strain DSM 18568 / NBRC 106333 / KACC 11606 / 5516J-15)</name>
    <dbReference type="NCBI Taxonomy" id="1223518"/>
    <lineage>
        <taxon>Bacteria</taxon>
        <taxon>Thermotogati</taxon>
        <taxon>Deinococcota</taxon>
        <taxon>Deinococci</taxon>
        <taxon>Deinococcales</taxon>
        <taxon>Deinococcaceae</taxon>
        <taxon>Deinococcus</taxon>
    </lineage>
</organism>
<reference evidence="1 2" key="1">
    <citation type="submission" date="2019-07" db="EMBL/GenBank/DDBJ databases">
        <title>Whole genome shotgun sequence of Deinococcus cellulosilyticus NBRC 106333.</title>
        <authorList>
            <person name="Hosoyama A."/>
            <person name="Uohara A."/>
            <person name="Ohji S."/>
            <person name="Ichikawa N."/>
        </authorList>
    </citation>
    <scope>NUCLEOTIDE SEQUENCE [LARGE SCALE GENOMIC DNA]</scope>
    <source>
        <strain evidence="1 2">NBRC 106333</strain>
    </source>
</reference>
<dbReference type="OrthoDB" id="1201990at2"/>
<evidence type="ECO:0000313" key="2">
    <source>
        <dbReference type="Proteomes" id="UP000321306"/>
    </source>
</evidence>
<dbReference type="Gene3D" id="3.40.50.300">
    <property type="entry name" value="P-loop containing nucleotide triphosphate hydrolases"/>
    <property type="match status" value="1"/>
</dbReference>
<dbReference type="PANTHER" id="PTHR37816">
    <property type="entry name" value="YALI0E33011P"/>
    <property type="match status" value="1"/>
</dbReference>
<sequence>MQRVMILGEPGSGKSTLATALGAKQKLPVVHLDRIFWQPGWQEPDPATFKAQHDRCASEERWIIDGIYWKTIDFRAQRADTIIWLDLPLWLRLYRVLRRTLITLGKSRPDLAPGCPEKFDFGFYHYILIGHQKRNQRISSLLEKFEGTKQVIVLRSRREVQQFLEGLQERPVGGGDLEKSGP</sequence>
<keyword evidence="2" id="KW-1185">Reference proteome</keyword>
<dbReference type="InterPro" id="IPR027417">
    <property type="entry name" value="P-loop_NTPase"/>
</dbReference>
<dbReference type="InterPro" id="IPR052922">
    <property type="entry name" value="Cytidylate_Kinase-2"/>
</dbReference>